<reference evidence="9 10" key="1">
    <citation type="journal article" date="2017" name="Genome Biol.">
        <title>New reference genome sequences of hot pepper reveal the massive evolution of plant disease-resistance genes by retroduplication.</title>
        <authorList>
            <person name="Kim S."/>
            <person name="Park J."/>
            <person name="Yeom S.I."/>
            <person name="Kim Y.M."/>
            <person name="Seo E."/>
            <person name="Kim K.T."/>
            <person name="Kim M.S."/>
            <person name="Lee J.M."/>
            <person name="Cheong K."/>
            <person name="Shin H.S."/>
            <person name="Kim S.B."/>
            <person name="Han K."/>
            <person name="Lee J."/>
            <person name="Park M."/>
            <person name="Lee H.A."/>
            <person name="Lee H.Y."/>
            <person name="Lee Y."/>
            <person name="Oh S."/>
            <person name="Lee J.H."/>
            <person name="Choi E."/>
            <person name="Choi E."/>
            <person name="Lee S.E."/>
            <person name="Jeon J."/>
            <person name="Kim H."/>
            <person name="Choi G."/>
            <person name="Song H."/>
            <person name="Lee J."/>
            <person name="Lee S.C."/>
            <person name="Kwon J.K."/>
            <person name="Lee H.Y."/>
            <person name="Koo N."/>
            <person name="Hong Y."/>
            <person name="Kim R.W."/>
            <person name="Kang W.H."/>
            <person name="Huh J.H."/>
            <person name="Kang B.C."/>
            <person name="Yang T.J."/>
            <person name="Lee Y.H."/>
            <person name="Bennetzen J.L."/>
            <person name="Choi D."/>
        </authorList>
    </citation>
    <scope>NUCLEOTIDE SEQUENCE [LARGE SCALE GENOMIC DNA]</scope>
    <source>
        <strain evidence="10">cv. PBC81</strain>
    </source>
</reference>
<protein>
    <submittedName>
        <fullName evidence="9">Uncharacterized protein</fullName>
    </submittedName>
</protein>
<keyword evidence="10" id="KW-1185">Reference proteome</keyword>
<proteinExistence type="inferred from homology"/>
<gene>
    <name evidence="9" type="ORF">CQW23_17163</name>
</gene>
<dbReference type="Proteomes" id="UP000224567">
    <property type="component" value="Unassembled WGS sequence"/>
</dbReference>
<dbReference type="STRING" id="33114.A0A2G2WD34"/>
<evidence type="ECO:0000256" key="2">
    <source>
        <dbReference type="ARBA" id="ARBA00007717"/>
    </source>
</evidence>
<dbReference type="InterPro" id="IPR016574">
    <property type="entry name" value="Nicalin"/>
</dbReference>
<comment type="similarity">
    <text evidence="2">Belongs to the nicastrin family.</text>
</comment>
<evidence type="ECO:0000256" key="3">
    <source>
        <dbReference type="ARBA" id="ARBA00022692"/>
    </source>
</evidence>
<evidence type="ECO:0000313" key="10">
    <source>
        <dbReference type="Proteomes" id="UP000224567"/>
    </source>
</evidence>
<keyword evidence="5" id="KW-0256">Endoplasmic reticulum</keyword>
<comment type="subcellular location">
    <subcellularLocation>
        <location evidence="1">Endoplasmic reticulum membrane</location>
        <topology evidence="1">Single-pass membrane protein</topology>
    </subcellularLocation>
</comment>
<keyword evidence="7" id="KW-0472">Membrane</keyword>
<name>A0A2G2WD34_CAPBA</name>
<evidence type="ECO:0000256" key="7">
    <source>
        <dbReference type="ARBA" id="ARBA00023136"/>
    </source>
</evidence>
<evidence type="ECO:0000313" key="9">
    <source>
        <dbReference type="EMBL" id="PHT43138.1"/>
    </source>
</evidence>
<evidence type="ECO:0000256" key="5">
    <source>
        <dbReference type="ARBA" id="ARBA00022824"/>
    </source>
</evidence>
<evidence type="ECO:0000256" key="8">
    <source>
        <dbReference type="ARBA" id="ARBA00023180"/>
    </source>
</evidence>
<comment type="caution">
    <text evidence="9">The sequence shown here is derived from an EMBL/GenBank/DDBJ whole genome shotgun (WGS) entry which is preliminary data.</text>
</comment>
<dbReference type="AlphaFoldDB" id="A0A2G2WD34"/>
<keyword evidence="6" id="KW-1133">Transmembrane helix</keyword>
<reference evidence="10" key="2">
    <citation type="journal article" date="2017" name="J. Anim. Genet.">
        <title>Multiple reference genome sequences of hot pepper reveal the massive evolution of plant disease resistance genes by retroduplication.</title>
        <authorList>
            <person name="Kim S."/>
            <person name="Park J."/>
            <person name="Yeom S.-I."/>
            <person name="Kim Y.-M."/>
            <person name="Seo E."/>
            <person name="Kim K.-T."/>
            <person name="Kim M.-S."/>
            <person name="Lee J.M."/>
            <person name="Cheong K."/>
            <person name="Shin H.-S."/>
            <person name="Kim S.-B."/>
            <person name="Han K."/>
            <person name="Lee J."/>
            <person name="Park M."/>
            <person name="Lee H.-A."/>
            <person name="Lee H.-Y."/>
            <person name="Lee Y."/>
            <person name="Oh S."/>
            <person name="Lee J.H."/>
            <person name="Choi E."/>
            <person name="Choi E."/>
            <person name="Lee S.E."/>
            <person name="Jeon J."/>
            <person name="Kim H."/>
            <person name="Choi G."/>
            <person name="Song H."/>
            <person name="Lee J."/>
            <person name="Lee S.-C."/>
            <person name="Kwon J.-K."/>
            <person name="Lee H.-Y."/>
            <person name="Koo N."/>
            <person name="Hong Y."/>
            <person name="Kim R.W."/>
            <person name="Kang W.-H."/>
            <person name="Huh J.H."/>
            <person name="Kang B.-C."/>
            <person name="Yang T.-J."/>
            <person name="Lee Y.-H."/>
            <person name="Bennetzen J.L."/>
            <person name="Choi D."/>
        </authorList>
    </citation>
    <scope>NUCLEOTIDE SEQUENCE [LARGE SCALE GENOMIC DNA]</scope>
    <source>
        <strain evidence="10">cv. PBC81</strain>
    </source>
</reference>
<evidence type="ECO:0000256" key="6">
    <source>
        <dbReference type="ARBA" id="ARBA00022989"/>
    </source>
</evidence>
<organism evidence="9 10">
    <name type="scientific">Capsicum baccatum</name>
    <name type="common">Peruvian pepper</name>
    <dbReference type="NCBI Taxonomy" id="33114"/>
    <lineage>
        <taxon>Eukaryota</taxon>
        <taxon>Viridiplantae</taxon>
        <taxon>Streptophyta</taxon>
        <taxon>Embryophyta</taxon>
        <taxon>Tracheophyta</taxon>
        <taxon>Spermatophyta</taxon>
        <taxon>Magnoliopsida</taxon>
        <taxon>eudicotyledons</taxon>
        <taxon>Gunneridae</taxon>
        <taxon>Pentapetalae</taxon>
        <taxon>asterids</taxon>
        <taxon>lamiids</taxon>
        <taxon>Solanales</taxon>
        <taxon>Solanaceae</taxon>
        <taxon>Solanoideae</taxon>
        <taxon>Capsiceae</taxon>
        <taxon>Capsicum</taxon>
    </lineage>
</organism>
<dbReference type="GO" id="GO:0005789">
    <property type="term" value="C:endoplasmic reticulum membrane"/>
    <property type="evidence" value="ECO:0007669"/>
    <property type="project" value="UniProtKB-SubCell"/>
</dbReference>
<evidence type="ECO:0000256" key="1">
    <source>
        <dbReference type="ARBA" id="ARBA00004389"/>
    </source>
</evidence>
<dbReference type="OrthoDB" id="5913609at2759"/>
<keyword evidence="4" id="KW-0732">Signal</keyword>
<dbReference type="EMBL" id="MLFT02000007">
    <property type="protein sequence ID" value="PHT43138.1"/>
    <property type="molecule type" value="Genomic_DNA"/>
</dbReference>
<sequence length="182" mass="20667">MRVTATTLYGLSTAPELLQSTGGLADNRHFTSESSIIRSVKLVAESIARHIYSQEKKSISIFPDESSLAVNPSYIRSWLDLLSKTPRVSLFLSNNDPLIKALEKKLMDHIVEGKLRGRSKEVNKEKDVKRFIVELYWLTDLAFLKLMKQTKNEYGFGQKGVLEGYCLAEELQKILELTFIVV</sequence>
<dbReference type="GO" id="GO:0009966">
    <property type="term" value="P:regulation of signal transduction"/>
    <property type="evidence" value="ECO:0007669"/>
    <property type="project" value="InterPro"/>
</dbReference>
<evidence type="ECO:0000256" key="4">
    <source>
        <dbReference type="ARBA" id="ARBA00022729"/>
    </source>
</evidence>
<dbReference type="PANTHER" id="PTHR31826">
    <property type="entry name" value="NICALIN"/>
    <property type="match status" value="1"/>
</dbReference>
<accession>A0A2G2WD34</accession>
<keyword evidence="3" id="KW-0812">Transmembrane</keyword>
<keyword evidence="8" id="KW-0325">Glycoprotein</keyword>